<comment type="caution">
    <text evidence="3">The sequence shown here is derived from an EMBL/GenBank/DDBJ whole genome shotgun (WGS) entry which is preliminary data.</text>
</comment>
<organism evidence="3 4">
    <name type="scientific">Polarella glacialis</name>
    <name type="common">Dinoflagellate</name>
    <dbReference type="NCBI Taxonomy" id="89957"/>
    <lineage>
        <taxon>Eukaryota</taxon>
        <taxon>Sar</taxon>
        <taxon>Alveolata</taxon>
        <taxon>Dinophyceae</taxon>
        <taxon>Suessiales</taxon>
        <taxon>Suessiaceae</taxon>
        <taxon>Polarella</taxon>
    </lineage>
</organism>
<dbReference type="AlphaFoldDB" id="A0A813M0A0"/>
<evidence type="ECO:0000313" key="2">
    <source>
        <dbReference type="EMBL" id="CAE8641389.1"/>
    </source>
</evidence>
<reference evidence="3" key="1">
    <citation type="submission" date="2021-02" db="EMBL/GenBank/DDBJ databases">
        <authorList>
            <person name="Dougan E. K."/>
            <person name="Rhodes N."/>
            <person name="Thang M."/>
            <person name="Chan C."/>
        </authorList>
    </citation>
    <scope>NUCLEOTIDE SEQUENCE</scope>
</reference>
<evidence type="ECO:0000313" key="3">
    <source>
        <dbReference type="EMBL" id="CAE8743293.1"/>
    </source>
</evidence>
<evidence type="ECO:0000313" key="5">
    <source>
        <dbReference type="Proteomes" id="UP000654075"/>
    </source>
</evidence>
<gene>
    <name evidence="1" type="ORF">PGLA1383_LOCUS1209</name>
    <name evidence="2" type="ORF">PGLA2088_LOCUS2315</name>
    <name evidence="3" type="ORF">PGLA2088_LOCUS51326</name>
</gene>
<dbReference type="EMBL" id="CAJNNW010037623">
    <property type="protein sequence ID" value="CAE8743293.1"/>
    <property type="molecule type" value="Genomic_DNA"/>
</dbReference>
<protein>
    <submittedName>
        <fullName evidence="3">Uncharacterized protein</fullName>
    </submittedName>
</protein>
<accession>A0A813M0A0</accession>
<name>A0A813M0A0_POLGL</name>
<dbReference type="Proteomes" id="UP000626109">
    <property type="component" value="Unassembled WGS sequence"/>
</dbReference>
<dbReference type="Proteomes" id="UP000654075">
    <property type="component" value="Unassembled WGS sequence"/>
</dbReference>
<sequence length="194" mass="22064">MVNGYSFLHLADGRGWVFESKDRLLVMTEAQDFDRGLWHYSVICEDDVETRIAPTYADESRTGVILYSGDCIAVDERCSTAGARFLKLADGRGWVFETKDRLLVMSEVKAKAQEARDFARGLWHYTVVCEDEVEIRAAPTYSDEARTGLTVHPGDCVAIDERCRVNAAWFLRLADGRGWIFETKDSRRVMMALH</sequence>
<dbReference type="EMBL" id="CAJNNW010001857">
    <property type="protein sequence ID" value="CAE8641389.1"/>
    <property type="molecule type" value="Genomic_DNA"/>
</dbReference>
<proteinExistence type="predicted"/>
<dbReference type="OrthoDB" id="509720at2759"/>
<evidence type="ECO:0000313" key="4">
    <source>
        <dbReference type="Proteomes" id="UP000626109"/>
    </source>
</evidence>
<dbReference type="EMBL" id="CAJNNV010000324">
    <property type="protein sequence ID" value="CAE8582209.1"/>
    <property type="molecule type" value="Genomic_DNA"/>
</dbReference>
<keyword evidence="5" id="KW-1185">Reference proteome</keyword>
<evidence type="ECO:0000313" key="1">
    <source>
        <dbReference type="EMBL" id="CAE8582209.1"/>
    </source>
</evidence>